<organism evidence="1 2">
    <name type="scientific">Araneus ventricosus</name>
    <name type="common">Orbweaver spider</name>
    <name type="synonym">Epeira ventricosa</name>
    <dbReference type="NCBI Taxonomy" id="182803"/>
    <lineage>
        <taxon>Eukaryota</taxon>
        <taxon>Metazoa</taxon>
        <taxon>Ecdysozoa</taxon>
        <taxon>Arthropoda</taxon>
        <taxon>Chelicerata</taxon>
        <taxon>Arachnida</taxon>
        <taxon>Araneae</taxon>
        <taxon>Araneomorphae</taxon>
        <taxon>Entelegynae</taxon>
        <taxon>Araneoidea</taxon>
        <taxon>Araneidae</taxon>
        <taxon>Araneus</taxon>
    </lineage>
</organism>
<protein>
    <submittedName>
        <fullName evidence="1">Uncharacterized protein</fullName>
    </submittedName>
</protein>
<reference evidence="1 2" key="1">
    <citation type="journal article" date="2019" name="Sci. Rep.">
        <title>Orb-weaving spider Araneus ventricosus genome elucidates the spidroin gene catalogue.</title>
        <authorList>
            <person name="Kono N."/>
            <person name="Nakamura H."/>
            <person name="Ohtoshi R."/>
            <person name="Moran D.A.P."/>
            <person name="Shinohara A."/>
            <person name="Yoshida Y."/>
            <person name="Fujiwara M."/>
            <person name="Mori M."/>
            <person name="Tomita M."/>
            <person name="Arakawa K."/>
        </authorList>
    </citation>
    <scope>NUCLEOTIDE SEQUENCE [LARGE SCALE GENOMIC DNA]</scope>
</reference>
<keyword evidence="2" id="KW-1185">Reference proteome</keyword>
<dbReference type="Proteomes" id="UP000499080">
    <property type="component" value="Unassembled WGS sequence"/>
</dbReference>
<dbReference type="EMBL" id="BGPR01025008">
    <property type="protein sequence ID" value="GBN93564.1"/>
    <property type="molecule type" value="Genomic_DNA"/>
</dbReference>
<comment type="caution">
    <text evidence="1">The sequence shown here is derived from an EMBL/GenBank/DDBJ whole genome shotgun (WGS) entry which is preliminary data.</text>
</comment>
<accession>A0A4Y2SYY5</accession>
<proteinExistence type="predicted"/>
<evidence type="ECO:0000313" key="1">
    <source>
        <dbReference type="EMBL" id="GBN93564.1"/>
    </source>
</evidence>
<dbReference type="AlphaFoldDB" id="A0A4Y2SYY5"/>
<sequence>MYIYIYKLAVNKFGKTTPCLKTPRICSAIKPRPSAVTLQLYIIYKNGGSGSDRLPRLTCFLGRASSGLYSSEEFRDSRIRIRFVVFKETEFFFIGRASSGIDSADFA</sequence>
<name>A0A4Y2SYY5_ARAVE</name>
<evidence type="ECO:0000313" key="2">
    <source>
        <dbReference type="Proteomes" id="UP000499080"/>
    </source>
</evidence>
<gene>
    <name evidence="1" type="ORF">AVEN_171691_1</name>
</gene>